<accession>V4AK99</accession>
<dbReference type="CTD" id="20229860"/>
<name>V4AK99_LOTGI</name>
<protein>
    <submittedName>
        <fullName evidence="2">Uncharacterized protein</fullName>
    </submittedName>
</protein>
<dbReference type="OrthoDB" id="382863at2759"/>
<dbReference type="HOGENOM" id="CLU_080873_0_0_1"/>
<proteinExistence type="predicted"/>
<dbReference type="AlphaFoldDB" id="V4AK99"/>
<feature type="region of interest" description="Disordered" evidence="1">
    <location>
        <begin position="1"/>
        <end position="21"/>
    </location>
</feature>
<dbReference type="KEGG" id="lgi:LOTGIDRAFT_104414"/>
<evidence type="ECO:0000313" key="3">
    <source>
        <dbReference type="Proteomes" id="UP000030746"/>
    </source>
</evidence>
<organism evidence="2 3">
    <name type="scientific">Lottia gigantea</name>
    <name type="common">Giant owl limpet</name>
    <dbReference type="NCBI Taxonomy" id="225164"/>
    <lineage>
        <taxon>Eukaryota</taxon>
        <taxon>Metazoa</taxon>
        <taxon>Spiralia</taxon>
        <taxon>Lophotrochozoa</taxon>
        <taxon>Mollusca</taxon>
        <taxon>Gastropoda</taxon>
        <taxon>Patellogastropoda</taxon>
        <taxon>Lottioidea</taxon>
        <taxon>Lottiidae</taxon>
        <taxon>Lottia</taxon>
    </lineage>
</organism>
<dbReference type="RefSeq" id="XP_009051392.1">
    <property type="nucleotide sequence ID" value="XM_009053144.1"/>
</dbReference>
<evidence type="ECO:0000256" key="1">
    <source>
        <dbReference type="SAM" id="MobiDB-lite"/>
    </source>
</evidence>
<gene>
    <name evidence="2" type="ORF">LOTGIDRAFT_104414</name>
</gene>
<evidence type="ECO:0000313" key="2">
    <source>
        <dbReference type="EMBL" id="ESO97527.1"/>
    </source>
</evidence>
<feature type="compositionally biased region" description="Basic and acidic residues" evidence="1">
    <location>
        <begin position="1"/>
        <end position="16"/>
    </location>
</feature>
<dbReference type="InterPro" id="IPR053347">
    <property type="entry name" value="Axonemal_MT_stabilizer"/>
</dbReference>
<dbReference type="GeneID" id="20229860"/>
<dbReference type="PANTHER" id="PTHR37404:SF1">
    <property type="entry name" value="HCG1796489"/>
    <property type="match status" value="1"/>
</dbReference>
<dbReference type="PANTHER" id="PTHR37404">
    <property type="entry name" value="HCG1796489"/>
    <property type="match status" value="1"/>
</dbReference>
<keyword evidence="3" id="KW-1185">Reference proteome</keyword>
<dbReference type="EMBL" id="KB201304">
    <property type="protein sequence ID" value="ESO97527.1"/>
    <property type="molecule type" value="Genomic_DNA"/>
</dbReference>
<reference evidence="2 3" key="1">
    <citation type="journal article" date="2013" name="Nature">
        <title>Insights into bilaterian evolution from three spiralian genomes.</title>
        <authorList>
            <person name="Simakov O."/>
            <person name="Marletaz F."/>
            <person name="Cho S.J."/>
            <person name="Edsinger-Gonzales E."/>
            <person name="Havlak P."/>
            <person name="Hellsten U."/>
            <person name="Kuo D.H."/>
            <person name="Larsson T."/>
            <person name="Lv J."/>
            <person name="Arendt D."/>
            <person name="Savage R."/>
            <person name="Osoegawa K."/>
            <person name="de Jong P."/>
            <person name="Grimwood J."/>
            <person name="Chapman J.A."/>
            <person name="Shapiro H."/>
            <person name="Aerts A."/>
            <person name="Otillar R.P."/>
            <person name="Terry A.Y."/>
            <person name="Boore J.L."/>
            <person name="Grigoriev I.V."/>
            <person name="Lindberg D.R."/>
            <person name="Seaver E.C."/>
            <person name="Weisblat D.A."/>
            <person name="Putnam N.H."/>
            <person name="Rokhsar D.S."/>
        </authorList>
    </citation>
    <scope>NUCLEOTIDE SEQUENCE [LARGE SCALE GENOMIC DNA]</scope>
</reference>
<dbReference type="Proteomes" id="UP000030746">
    <property type="component" value="Unassembled WGS sequence"/>
</dbReference>
<dbReference type="OMA" id="KAPGHWK"/>
<sequence length="331" mass="38122">METRFKEVKNEARQDWHQTSTGVGHHYRPGYYFPDSQFRSVMNEPLPRNLAAPDEIIDNQRYDTTTGKAHDNKHPGTTYNNLVHLKPPGHWKVNYVKDLAEKLGQGGWRRPLTMGNQKTETQDNFRAQPGIKDHYRFEEVYHPQGFLLQDYHNEGPSKVSSTTNPKLQGKPFYVRDGGVLPLLDPYLSTTHKHHRSFKPSELKKYPKKDIATYWDCEEYPKSMGFGMKENPLPKNSVPRDRLPMRDTMVFPTATKIPRQPKALVPVPHSGLKSVYKDNYTRPSDVRMKHNHYCPVDTPYTLPDPGTNSIMTAPKMYTTEYKNVGSGKPIVV</sequence>